<gene>
    <name evidence="2" type="ordered locus">Hbal_0423</name>
</gene>
<proteinExistence type="predicted"/>
<dbReference type="STRING" id="582402.Hbal_0423"/>
<sequence>MPDAPLNIADASFDLIGIDGDDTLWHDIGNYNLTEEKYRTILSAYCDLENMGDILLKTERKNLKIFGFGVKGYTLSLIETAIEITNGQIKAEGIQQIIDLGKEMMSGSIDILDNVIEALELLRPSYKIIVITKGDLFHQEAKFARSGLTHFFDGLEVVSNKDVQTYGALLSRYKIAPENFLMVGNSLPSDILPVLELGAWGVHIPYHTVWEMEHSDKDISDISRAVTLDNLVDVPNLLLGDK</sequence>
<dbReference type="SUPFAM" id="SSF56784">
    <property type="entry name" value="HAD-like"/>
    <property type="match status" value="1"/>
</dbReference>
<accession>C6XMI2</accession>
<dbReference type="Gene3D" id="1.10.150.240">
    <property type="entry name" value="Putative phosphatase, domain 2"/>
    <property type="match status" value="1"/>
</dbReference>
<dbReference type="InterPro" id="IPR051540">
    <property type="entry name" value="S-2-haloacid_dehalogenase"/>
</dbReference>
<dbReference type="RefSeq" id="WP_015826275.1">
    <property type="nucleotide sequence ID" value="NC_012982.1"/>
</dbReference>
<dbReference type="InterPro" id="IPR036412">
    <property type="entry name" value="HAD-like_sf"/>
</dbReference>
<evidence type="ECO:0000313" key="3">
    <source>
        <dbReference type="Proteomes" id="UP000002745"/>
    </source>
</evidence>
<dbReference type="PANTHER" id="PTHR43316:SF8">
    <property type="entry name" value="HAD FAMILY HYDROLASE"/>
    <property type="match status" value="1"/>
</dbReference>
<dbReference type="eggNOG" id="COG1011">
    <property type="taxonomic scope" value="Bacteria"/>
</dbReference>
<evidence type="ECO:0000256" key="1">
    <source>
        <dbReference type="ARBA" id="ARBA00022801"/>
    </source>
</evidence>
<dbReference type="OrthoDB" id="6101375at2"/>
<dbReference type="EMBL" id="CP001678">
    <property type="protein sequence ID" value="ACT58125.1"/>
    <property type="molecule type" value="Genomic_DNA"/>
</dbReference>
<protein>
    <submittedName>
        <fullName evidence="2">Haloacid dehalogenase domain protein hydrolase</fullName>
    </submittedName>
</protein>
<dbReference type="KEGG" id="hba:Hbal_0423"/>
<name>C6XMI2_HIRBI</name>
<organism evidence="2 3">
    <name type="scientific">Hirschia baltica (strain ATCC 49814 / DSM 5838 / IFAM 1418)</name>
    <dbReference type="NCBI Taxonomy" id="582402"/>
    <lineage>
        <taxon>Bacteria</taxon>
        <taxon>Pseudomonadati</taxon>
        <taxon>Pseudomonadota</taxon>
        <taxon>Alphaproteobacteria</taxon>
        <taxon>Hyphomonadales</taxon>
        <taxon>Hyphomonadaceae</taxon>
        <taxon>Hirschia</taxon>
    </lineage>
</organism>
<keyword evidence="1 2" id="KW-0378">Hydrolase</keyword>
<evidence type="ECO:0000313" key="2">
    <source>
        <dbReference type="EMBL" id="ACT58125.1"/>
    </source>
</evidence>
<keyword evidence="3" id="KW-1185">Reference proteome</keyword>
<dbReference type="InterPro" id="IPR023198">
    <property type="entry name" value="PGP-like_dom2"/>
</dbReference>
<dbReference type="HOGENOM" id="CLU_074041_0_0_5"/>
<dbReference type="Proteomes" id="UP000002745">
    <property type="component" value="Chromosome"/>
</dbReference>
<dbReference type="Pfam" id="PF00702">
    <property type="entry name" value="Hydrolase"/>
    <property type="match status" value="1"/>
</dbReference>
<dbReference type="PANTHER" id="PTHR43316">
    <property type="entry name" value="HYDROLASE, HALOACID DELAHOGENASE-RELATED"/>
    <property type="match status" value="1"/>
</dbReference>
<dbReference type="AlphaFoldDB" id="C6XMI2"/>
<dbReference type="Gene3D" id="3.40.50.1000">
    <property type="entry name" value="HAD superfamily/HAD-like"/>
    <property type="match status" value="1"/>
</dbReference>
<dbReference type="GO" id="GO:0016787">
    <property type="term" value="F:hydrolase activity"/>
    <property type="evidence" value="ECO:0007669"/>
    <property type="project" value="UniProtKB-KW"/>
</dbReference>
<dbReference type="InterPro" id="IPR023214">
    <property type="entry name" value="HAD_sf"/>
</dbReference>
<reference evidence="3" key="1">
    <citation type="journal article" date="2011" name="J. Bacteriol.">
        <title>Genome sequences of eight morphologically diverse alphaproteobacteria.</title>
        <authorList>
            <consortium name="US DOE Joint Genome Institute"/>
            <person name="Brown P.J."/>
            <person name="Kysela D.T."/>
            <person name="Buechlein A."/>
            <person name="Hemmerich C."/>
            <person name="Brun Y.V."/>
        </authorList>
    </citation>
    <scope>NUCLEOTIDE SEQUENCE [LARGE SCALE GENOMIC DNA]</scope>
    <source>
        <strain evidence="3">ATCC 49814 / DSM 5838 / IFAM 1418</strain>
    </source>
</reference>